<gene>
    <name evidence="6" type="ORF">AAME72_05580</name>
</gene>
<accession>A0AAU7GGS4</accession>
<dbReference type="CDD" id="cd05466">
    <property type="entry name" value="PBP2_LTTR_substrate"/>
    <property type="match status" value="1"/>
</dbReference>
<feature type="domain" description="HTH lysR-type" evidence="5">
    <location>
        <begin position="4"/>
        <end position="61"/>
    </location>
</feature>
<dbReference type="InterPro" id="IPR036388">
    <property type="entry name" value="WH-like_DNA-bd_sf"/>
</dbReference>
<dbReference type="InterPro" id="IPR005119">
    <property type="entry name" value="LysR_subst-bd"/>
</dbReference>
<evidence type="ECO:0000256" key="3">
    <source>
        <dbReference type="ARBA" id="ARBA00023125"/>
    </source>
</evidence>
<organism evidence="6">
    <name type="scientific">Leifsonia sp. NPDC080035</name>
    <dbReference type="NCBI Taxonomy" id="3143936"/>
    <lineage>
        <taxon>Bacteria</taxon>
        <taxon>Bacillati</taxon>
        <taxon>Actinomycetota</taxon>
        <taxon>Actinomycetes</taxon>
        <taxon>Micrococcales</taxon>
        <taxon>Microbacteriaceae</taxon>
        <taxon>Leifsonia</taxon>
    </lineage>
</organism>
<dbReference type="GO" id="GO:0003700">
    <property type="term" value="F:DNA-binding transcription factor activity"/>
    <property type="evidence" value="ECO:0007669"/>
    <property type="project" value="InterPro"/>
</dbReference>
<dbReference type="PANTHER" id="PTHR30126">
    <property type="entry name" value="HTH-TYPE TRANSCRIPTIONAL REGULATOR"/>
    <property type="match status" value="1"/>
</dbReference>
<evidence type="ECO:0000256" key="2">
    <source>
        <dbReference type="ARBA" id="ARBA00023015"/>
    </source>
</evidence>
<dbReference type="EMBL" id="CP157390">
    <property type="protein sequence ID" value="XBM49333.1"/>
    <property type="molecule type" value="Genomic_DNA"/>
</dbReference>
<protein>
    <submittedName>
        <fullName evidence="6">LysR family transcriptional regulator</fullName>
    </submittedName>
</protein>
<dbReference type="SUPFAM" id="SSF53850">
    <property type="entry name" value="Periplasmic binding protein-like II"/>
    <property type="match status" value="1"/>
</dbReference>
<proteinExistence type="inferred from homology"/>
<dbReference type="InterPro" id="IPR000847">
    <property type="entry name" value="LysR_HTH_N"/>
</dbReference>
<reference evidence="6" key="1">
    <citation type="submission" date="2024-05" db="EMBL/GenBank/DDBJ databases">
        <title>The Natural Products Discovery Center: Release of the First 8490 Sequenced Strains for Exploring Actinobacteria Biosynthetic Diversity.</title>
        <authorList>
            <person name="Kalkreuter E."/>
            <person name="Kautsar S.A."/>
            <person name="Yang D."/>
            <person name="Bader C.D."/>
            <person name="Teijaro C.N."/>
            <person name="Fluegel L."/>
            <person name="Davis C.M."/>
            <person name="Simpson J.R."/>
            <person name="Lauterbach L."/>
            <person name="Steele A.D."/>
            <person name="Gui C."/>
            <person name="Meng S."/>
            <person name="Li G."/>
            <person name="Viehrig K."/>
            <person name="Ye F."/>
            <person name="Su P."/>
            <person name="Kiefer A.F."/>
            <person name="Nichols A."/>
            <person name="Cepeda A.J."/>
            <person name="Yan W."/>
            <person name="Fan B."/>
            <person name="Jiang Y."/>
            <person name="Adhikari A."/>
            <person name="Zheng C.-J."/>
            <person name="Schuster L."/>
            <person name="Cowan T.M."/>
            <person name="Smanski M.J."/>
            <person name="Chevrette M.G."/>
            <person name="de Carvalho L.P.S."/>
            <person name="Shen B."/>
        </authorList>
    </citation>
    <scope>NUCLEOTIDE SEQUENCE</scope>
    <source>
        <strain evidence="6">NPDC080035</strain>
    </source>
</reference>
<dbReference type="Gene3D" id="3.40.190.10">
    <property type="entry name" value="Periplasmic binding protein-like II"/>
    <property type="match status" value="2"/>
</dbReference>
<evidence type="ECO:0000259" key="5">
    <source>
        <dbReference type="PROSITE" id="PS50931"/>
    </source>
</evidence>
<dbReference type="InterPro" id="IPR036390">
    <property type="entry name" value="WH_DNA-bd_sf"/>
</dbReference>
<dbReference type="Pfam" id="PF00126">
    <property type="entry name" value="HTH_1"/>
    <property type="match status" value="1"/>
</dbReference>
<name>A0AAU7GGS4_9MICO</name>
<evidence type="ECO:0000256" key="4">
    <source>
        <dbReference type="ARBA" id="ARBA00023163"/>
    </source>
</evidence>
<comment type="similarity">
    <text evidence="1">Belongs to the LysR transcriptional regulatory family.</text>
</comment>
<keyword evidence="3" id="KW-0238">DNA-binding</keyword>
<dbReference type="SUPFAM" id="SSF46785">
    <property type="entry name" value="Winged helix' DNA-binding domain"/>
    <property type="match status" value="1"/>
</dbReference>
<dbReference type="AlphaFoldDB" id="A0AAU7GGS4"/>
<evidence type="ECO:0000256" key="1">
    <source>
        <dbReference type="ARBA" id="ARBA00009437"/>
    </source>
</evidence>
<keyword evidence="2" id="KW-0805">Transcription regulation</keyword>
<dbReference type="PROSITE" id="PS50931">
    <property type="entry name" value="HTH_LYSR"/>
    <property type="match status" value="1"/>
</dbReference>
<dbReference type="PRINTS" id="PR00039">
    <property type="entry name" value="HTHLYSR"/>
</dbReference>
<dbReference type="PANTHER" id="PTHR30126:SF39">
    <property type="entry name" value="HTH-TYPE TRANSCRIPTIONAL REGULATOR CYSL"/>
    <property type="match status" value="1"/>
</dbReference>
<sequence>MPSPSLDHLRTFVTVFRTGSLTRAAQLLGVSQATVSGHVQALETALGIPLFERGRTGVTPTAKGVELAREVSDHVDALEDAAALAGRAASASRTIHVGGAAEILSVMVVPHLSRLVDAANAPIRLVFGLADDLLESLSAGAVDVVVSAVPPRRRGIAAVPFYDEEFVLVGAPRWRGAQLESIPLVAYAEDLPIVRRYWRSVFDRPPTALHTVAIVPDLRGILDALLTGIGMSVLPRYLVADALAAGTLVGLDEPEVAPLNTLYLATRGREAQTTPAIGAVAAELRRLIR</sequence>
<dbReference type="RefSeq" id="WP_348789251.1">
    <property type="nucleotide sequence ID" value="NZ_CP157390.1"/>
</dbReference>
<keyword evidence="4" id="KW-0804">Transcription</keyword>
<dbReference type="Pfam" id="PF03466">
    <property type="entry name" value="LysR_substrate"/>
    <property type="match status" value="1"/>
</dbReference>
<dbReference type="GO" id="GO:0000976">
    <property type="term" value="F:transcription cis-regulatory region binding"/>
    <property type="evidence" value="ECO:0007669"/>
    <property type="project" value="TreeGrafter"/>
</dbReference>
<dbReference type="Gene3D" id="1.10.10.10">
    <property type="entry name" value="Winged helix-like DNA-binding domain superfamily/Winged helix DNA-binding domain"/>
    <property type="match status" value="1"/>
</dbReference>
<evidence type="ECO:0000313" key="6">
    <source>
        <dbReference type="EMBL" id="XBM49333.1"/>
    </source>
</evidence>